<keyword evidence="3" id="KW-1185">Reference proteome</keyword>
<reference evidence="2 3" key="1">
    <citation type="journal article" date="2019" name="Int. J. Syst. Evol. Microbiol.">
        <title>The Global Catalogue of Microorganisms (GCM) 10K type strain sequencing project: providing services to taxonomists for standard genome sequencing and annotation.</title>
        <authorList>
            <consortium name="The Broad Institute Genomics Platform"/>
            <consortium name="The Broad Institute Genome Sequencing Center for Infectious Disease"/>
            <person name="Wu L."/>
            <person name="Ma J."/>
        </authorList>
    </citation>
    <scope>NUCLEOTIDE SEQUENCE [LARGE SCALE GENOMIC DNA]</scope>
    <source>
        <strain evidence="2 3">JCM 14283</strain>
    </source>
</reference>
<sequence length="58" mass="6059">MRGGATWVVTSTAHLLAALVWVGSVSALALLGLRAARLGLSRQEVRAVLRGFRATATV</sequence>
<name>A0ABN1ZPJ1_9MICO</name>
<accession>A0ABN1ZPJ1</accession>
<protein>
    <recommendedName>
        <fullName evidence="4">Copper resistance protein CopD</fullName>
    </recommendedName>
</protein>
<feature type="transmembrane region" description="Helical" evidence="1">
    <location>
        <begin position="12"/>
        <end position="33"/>
    </location>
</feature>
<evidence type="ECO:0000313" key="2">
    <source>
        <dbReference type="EMBL" id="GAA1501691.1"/>
    </source>
</evidence>
<keyword evidence="1" id="KW-0472">Membrane</keyword>
<comment type="caution">
    <text evidence="2">The sequence shown here is derived from an EMBL/GenBank/DDBJ whole genome shotgun (WGS) entry which is preliminary data.</text>
</comment>
<evidence type="ECO:0008006" key="4">
    <source>
        <dbReference type="Google" id="ProtNLM"/>
    </source>
</evidence>
<keyword evidence="1" id="KW-0812">Transmembrane</keyword>
<evidence type="ECO:0000256" key="1">
    <source>
        <dbReference type="SAM" id="Phobius"/>
    </source>
</evidence>
<dbReference type="EMBL" id="BAAANB010000099">
    <property type="protein sequence ID" value="GAA1501691.1"/>
    <property type="molecule type" value="Genomic_DNA"/>
</dbReference>
<gene>
    <name evidence="2" type="ORF">GCM10009740_38230</name>
</gene>
<organism evidence="2 3">
    <name type="scientific">Terrabacter terrae</name>
    <dbReference type="NCBI Taxonomy" id="318434"/>
    <lineage>
        <taxon>Bacteria</taxon>
        <taxon>Bacillati</taxon>
        <taxon>Actinomycetota</taxon>
        <taxon>Actinomycetes</taxon>
        <taxon>Micrococcales</taxon>
        <taxon>Intrasporangiaceae</taxon>
        <taxon>Terrabacter</taxon>
    </lineage>
</organism>
<dbReference type="Proteomes" id="UP001501285">
    <property type="component" value="Unassembled WGS sequence"/>
</dbReference>
<evidence type="ECO:0000313" key="3">
    <source>
        <dbReference type="Proteomes" id="UP001501285"/>
    </source>
</evidence>
<proteinExistence type="predicted"/>
<keyword evidence="1" id="KW-1133">Transmembrane helix</keyword>